<protein>
    <submittedName>
        <fullName evidence="2">Uncharacterized protein</fullName>
    </submittedName>
</protein>
<evidence type="ECO:0000313" key="2">
    <source>
        <dbReference type="EMBL" id="KAK4363972.1"/>
    </source>
</evidence>
<reference evidence="2" key="1">
    <citation type="submission" date="2023-12" db="EMBL/GenBank/DDBJ databases">
        <title>Genome assembly of Anisodus tanguticus.</title>
        <authorList>
            <person name="Wang Y.-J."/>
        </authorList>
    </citation>
    <scope>NUCLEOTIDE SEQUENCE</scope>
    <source>
        <strain evidence="2">KB-2021</strain>
        <tissue evidence="2">Leaf</tissue>
    </source>
</reference>
<organism evidence="2 3">
    <name type="scientific">Anisodus tanguticus</name>
    <dbReference type="NCBI Taxonomy" id="243964"/>
    <lineage>
        <taxon>Eukaryota</taxon>
        <taxon>Viridiplantae</taxon>
        <taxon>Streptophyta</taxon>
        <taxon>Embryophyta</taxon>
        <taxon>Tracheophyta</taxon>
        <taxon>Spermatophyta</taxon>
        <taxon>Magnoliopsida</taxon>
        <taxon>eudicotyledons</taxon>
        <taxon>Gunneridae</taxon>
        <taxon>Pentapetalae</taxon>
        <taxon>asterids</taxon>
        <taxon>lamiids</taxon>
        <taxon>Solanales</taxon>
        <taxon>Solanaceae</taxon>
        <taxon>Solanoideae</taxon>
        <taxon>Hyoscyameae</taxon>
        <taxon>Anisodus</taxon>
    </lineage>
</organism>
<comment type="caution">
    <text evidence="2">The sequence shown here is derived from an EMBL/GenBank/DDBJ whole genome shotgun (WGS) entry which is preliminary data.</text>
</comment>
<keyword evidence="1" id="KW-0732">Signal</keyword>
<keyword evidence="3" id="KW-1185">Reference proteome</keyword>
<dbReference type="AlphaFoldDB" id="A0AAE1S699"/>
<name>A0AAE1S699_9SOLA</name>
<gene>
    <name evidence="2" type="ORF">RND71_015330</name>
</gene>
<accession>A0AAE1S699</accession>
<dbReference type="EMBL" id="JAVYJV010000008">
    <property type="protein sequence ID" value="KAK4363972.1"/>
    <property type="molecule type" value="Genomic_DNA"/>
</dbReference>
<evidence type="ECO:0000256" key="1">
    <source>
        <dbReference type="SAM" id="SignalP"/>
    </source>
</evidence>
<proteinExistence type="predicted"/>
<dbReference type="Proteomes" id="UP001291623">
    <property type="component" value="Unassembled WGS sequence"/>
</dbReference>
<feature type="chain" id="PRO_5041997375" evidence="1">
    <location>
        <begin position="24"/>
        <end position="70"/>
    </location>
</feature>
<evidence type="ECO:0000313" key="3">
    <source>
        <dbReference type="Proteomes" id="UP001291623"/>
    </source>
</evidence>
<feature type="signal peptide" evidence="1">
    <location>
        <begin position="1"/>
        <end position="23"/>
    </location>
</feature>
<sequence length="70" mass="8506">MACLIRFWYCLILILLLCPHFLSRPLESSSQRKREMMMETVREIIRKRLRHTIKYDVKQLSLEGPDPKHH</sequence>